<dbReference type="EMBL" id="KV878212">
    <property type="protein sequence ID" value="OJJ35186.1"/>
    <property type="molecule type" value="Genomic_DNA"/>
</dbReference>
<dbReference type="PROSITE" id="PS51977">
    <property type="entry name" value="WGR"/>
    <property type="match status" value="1"/>
</dbReference>
<name>A0A1L9RJR5_ASPWE</name>
<dbReference type="Proteomes" id="UP000184383">
    <property type="component" value="Unassembled WGS sequence"/>
</dbReference>
<dbReference type="VEuPathDB" id="FungiDB:ASPWEDRAFT_183289"/>
<proteinExistence type="predicted"/>
<feature type="region of interest" description="Disordered" evidence="1">
    <location>
        <begin position="105"/>
        <end position="132"/>
    </location>
</feature>
<gene>
    <name evidence="4" type="ORF">ASPWEDRAFT_183289</name>
</gene>
<dbReference type="PANTHER" id="PTHR47667">
    <property type="entry name" value="REGULATOR OF TY1 TRANSPOSITION PROTEIN 107"/>
    <property type="match status" value="1"/>
</dbReference>
<dbReference type="OrthoDB" id="342264at2759"/>
<sequence>MAKTFEKVHACSVGKFEGNTDKIPLWVRNNGGVYSKVMNEDVTHLITTIDAYKKNGETVRKAKRLRTVKIVSYEWIADSLTSKSRKPKQETPYLLENLVGDTKIKGGTASKSKTRAPKPKKKKQKTQDIFDSNCRASKARTEALNYHPYLDLDSGEPYYATLVRPLAKSKERFQLRIYESNIEPRKYATHVKYSRTGKSDAELLAPLGSTRELALKAFKGFFSQKTGTQWEKRFEHIQPQPKQDSEGNVLPVNQGWFRHEVQTSVLAGFLRHGPTDAREKEQALQGDDHSTVHYPEHKTVNSAREDEDQIDQNEGSEYGDAAEHLEEPDASSVNKMPAEPGNSGESESSEPPKYSECVNNVNPRFHAQ</sequence>
<evidence type="ECO:0000313" key="4">
    <source>
        <dbReference type="EMBL" id="OJJ35186.1"/>
    </source>
</evidence>
<feature type="domain" description="WGR" evidence="3">
    <location>
        <begin position="145"/>
        <end position="244"/>
    </location>
</feature>
<dbReference type="InterPro" id="IPR001357">
    <property type="entry name" value="BRCT_dom"/>
</dbReference>
<feature type="compositionally biased region" description="Basic residues" evidence="1">
    <location>
        <begin position="112"/>
        <end position="124"/>
    </location>
</feature>
<organism evidence="4 5">
    <name type="scientific">Aspergillus wentii DTO 134E9</name>
    <dbReference type="NCBI Taxonomy" id="1073089"/>
    <lineage>
        <taxon>Eukaryota</taxon>
        <taxon>Fungi</taxon>
        <taxon>Dikarya</taxon>
        <taxon>Ascomycota</taxon>
        <taxon>Pezizomycotina</taxon>
        <taxon>Eurotiomycetes</taxon>
        <taxon>Eurotiomycetidae</taxon>
        <taxon>Eurotiales</taxon>
        <taxon>Aspergillaceae</taxon>
        <taxon>Aspergillus</taxon>
        <taxon>Aspergillus subgen. Cremei</taxon>
    </lineage>
</organism>
<dbReference type="InterPro" id="IPR053036">
    <property type="entry name" value="CellCycle_DNARepair_Reg"/>
</dbReference>
<evidence type="ECO:0000259" key="2">
    <source>
        <dbReference type="PROSITE" id="PS50172"/>
    </source>
</evidence>
<dbReference type="AlphaFoldDB" id="A0A1L9RJR5"/>
<feature type="region of interest" description="Disordered" evidence="1">
    <location>
        <begin position="275"/>
        <end position="368"/>
    </location>
</feature>
<dbReference type="Pfam" id="PF12738">
    <property type="entry name" value="PTCB-BRCT"/>
    <property type="match status" value="1"/>
</dbReference>
<dbReference type="InterPro" id="IPR008893">
    <property type="entry name" value="WGR_domain"/>
</dbReference>
<dbReference type="SUPFAM" id="SSF142921">
    <property type="entry name" value="WGR domain-like"/>
    <property type="match status" value="1"/>
</dbReference>
<evidence type="ECO:0000259" key="3">
    <source>
        <dbReference type="PROSITE" id="PS51977"/>
    </source>
</evidence>
<evidence type="ECO:0000256" key="1">
    <source>
        <dbReference type="SAM" id="MobiDB-lite"/>
    </source>
</evidence>
<feature type="domain" description="BRCT" evidence="2">
    <location>
        <begin position="1"/>
        <end position="93"/>
    </location>
</feature>
<evidence type="ECO:0000313" key="5">
    <source>
        <dbReference type="Proteomes" id="UP000184383"/>
    </source>
</evidence>
<dbReference type="InterPro" id="IPR036420">
    <property type="entry name" value="BRCT_dom_sf"/>
</dbReference>
<dbReference type="SUPFAM" id="SSF52113">
    <property type="entry name" value="BRCT domain"/>
    <property type="match status" value="1"/>
</dbReference>
<dbReference type="RefSeq" id="XP_040688862.1">
    <property type="nucleotide sequence ID" value="XM_040831974.1"/>
</dbReference>
<dbReference type="InterPro" id="IPR036930">
    <property type="entry name" value="WGR_dom_sf"/>
</dbReference>
<dbReference type="GeneID" id="63747822"/>
<dbReference type="PANTHER" id="PTHR47667:SF1">
    <property type="entry name" value="REGULATOR OF TY1 TRANSPOSITION PROTEIN 107"/>
    <property type="match status" value="1"/>
</dbReference>
<feature type="compositionally biased region" description="Basic and acidic residues" evidence="1">
    <location>
        <begin position="275"/>
        <end position="299"/>
    </location>
</feature>
<dbReference type="STRING" id="1073089.A0A1L9RJR5"/>
<accession>A0A1L9RJR5</accession>
<keyword evidence="5" id="KW-1185">Reference proteome</keyword>
<dbReference type="PROSITE" id="PS50172">
    <property type="entry name" value="BRCT"/>
    <property type="match status" value="1"/>
</dbReference>
<dbReference type="Gene3D" id="3.40.50.10190">
    <property type="entry name" value="BRCT domain"/>
    <property type="match status" value="1"/>
</dbReference>
<feature type="compositionally biased region" description="Low complexity" evidence="1">
    <location>
        <begin position="337"/>
        <end position="352"/>
    </location>
</feature>
<reference evidence="5" key="1">
    <citation type="journal article" date="2017" name="Genome Biol.">
        <title>Comparative genomics reveals high biological diversity and specific adaptations in the industrially and medically important fungal genus Aspergillus.</title>
        <authorList>
            <person name="de Vries R.P."/>
            <person name="Riley R."/>
            <person name="Wiebenga A."/>
            <person name="Aguilar-Osorio G."/>
            <person name="Amillis S."/>
            <person name="Uchima C.A."/>
            <person name="Anderluh G."/>
            <person name="Asadollahi M."/>
            <person name="Askin M."/>
            <person name="Barry K."/>
            <person name="Battaglia E."/>
            <person name="Bayram O."/>
            <person name="Benocci T."/>
            <person name="Braus-Stromeyer S.A."/>
            <person name="Caldana C."/>
            <person name="Canovas D."/>
            <person name="Cerqueira G.C."/>
            <person name="Chen F."/>
            <person name="Chen W."/>
            <person name="Choi C."/>
            <person name="Clum A."/>
            <person name="Dos Santos R.A."/>
            <person name="Damasio A.R."/>
            <person name="Diallinas G."/>
            <person name="Emri T."/>
            <person name="Fekete E."/>
            <person name="Flipphi M."/>
            <person name="Freyberg S."/>
            <person name="Gallo A."/>
            <person name="Gournas C."/>
            <person name="Habgood R."/>
            <person name="Hainaut M."/>
            <person name="Harispe M.L."/>
            <person name="Henrissat B."/>
            <person name="Hilden K.S."/>
            <person name="Hope R."/>
            <person name="Hossain A."/>
            <person name="Karabika E."/>
            <person name="Karaffa L."/>
            <person name="Karanyi Z."/>
            <person name="Krasevec N."/>
            <person name="Kuo A."/>
            <person name="Kusch H."/>
            <person name="LaButti K."/>
            <person name="Lagendijk E.L."/>
            <person name="Lapidus A."/>
            <person name="Levasseur A."/>
            <person name="Lindquist E."/>
            <person name="Lipzen A."/>
            <person name="Logrieco A.F."/>
            <person name="MacCabe A."/>
            <person name="Maekelae M.R."/>
            <person name="Malavazi I."/>
            <person name="Melin P."/>
            <person name="Meyer V."/>
            <person name="Mielnichuk N."/>
            <person name="Miskei M."/>
            <person name="Molnar A.P."/>
            <person name="Mule G."/>
            <person name="Ngan C.Y."/>
            <person name="Orejas M."/>
            <person name="Orosz E."/>
            <person name="Ouedraogo J.P."/>
            <person name="Overkamp K.M."/>
            <person name="Park H.-S."/>
            <person name="Perrone G."/>
            <person name="Piumi F."/>
            <person name="Punt P.J."/>
            <person name="Ram A.F."/>
            <person name="Ramon A."/>
            <person name="Rauscher S."/>
            <person name="Record E."/>
            <person name="Riano-Pachon D.M."/>
            <person name="Robert V."/>
            <person name="Roehrig J."/>
            <person name="Ruller R."/>
            <person name="Salamov A."/>
            <person name="Salih N.S."/>
            <person name="Samson R.A."/>
            <person name="Sandor E."/>
            <person name="Sanguinetti M."/>
            <person name="Schuetze T."/>
            <person name="Sepcic K."/>
            <person name="Shelest E."/>
            <person name="Sherlock G."/>
            <person name="Sophianopoulou V."/>
            <person name="Squina F.M."/>
            <person name="Sun H."/>
            <person name="Susca A."/>
            <person name="Todd R.B."/>
            <person name="Tsang A."/>
            <person name="Unkles S.E."/>
            <person name="van de Wiele N."/>
            <person name="van Rossen-Uffink D."/>
            <person name="Oliveira J.V."/>
            <person name="Vesth T.C."/>
            <person name="Visser J."/>
            <person name="Yu J.-H."/>
            <person name="Zhou M."/>
            <person name="Andersen M.R."/>
            <person name="Archer D.B."/>
            <person name="Baker S.E."/>
            <person name="Benoit I."/>
            <person name="Brakhage A.A."/>
            <person name="Braus G.H."/>
            <person name="Fischer R."/>
            <person name="Frisvad J.C."/>
            <person name="Goldman G.H."/>
            <person name="Houbraken J."/>
            <person name="Oakley B."/>
            <person name="Pocsi I."/>
            <person name="Scazzocchio C."/>
            <person name="Seiboth B."/>
            <person name="vanKuyk P.A."/>
            <person name="Wortman J."/>
            <person name="Dyer P.S."/>
            <person name="Grigoriev I.V."/>
        </authorList>
    </citation>
    <scope>NUCLEOTIDE SEQUENCE [LARGE SCALE GENOMIC DNA]</scope>
    <source>
        <strain evidence="5">DTO 134E9</strain>
    </source>
</reference>
<protein>
    <submittedName>
        <fullName evidence="4">Uncharacterized protein</fullName>
    </submittedName>
</protein>